<dbReference type="AlphaFoldDB" id="A0A8T2U6T5"/>
<organism evidence="2 3">
    <name type="scientific">Ceratopteris richardii</name>
    <name type="common">Triangle waterfern</name>
    <dbReference type="NCBI Taxonomy" id="49495"/>
    <lineage>
        <taxon>Eukaryota</taxon>
        <taxon>Viridiplantae</taxon>
        <taxon>Streptophyta</taxon>
        <taxon>Embryophyta</taxon>
        <taxon>Tracheophyta</taxon>
        <taxon>Polypodiopsida</taxon>
        <taxon>Polypodiidae</taxon>
        <taxon>Polypodiales</taxon>
        <taxon>Pteridineae</taxon>
        <taxon>Pteridaceae</taxon>
        <taxon>Parkerioideae</taxon>
        <taxon>Ceratopteris</taxon>
    </lineage>
</organism>
<dbReference type="EMBL" id="CM035413">
    <property type="protein sequence ID" value="KAH7431062.1"/>
    <property type="molecule type" value="Genomic_DNA"/>
</dbReference>
<feature type="region of interest" description="Disordered" evidence="1">
    <location>
        <begin position="90"/>
        <end position="124"/>
    </location>
</feature>
<sequence>MSEEFNNKLKQRVNLWAKVSTKLASTYLDFDKDTEACPKKWAKVLEQFRQDKAHNSISGNDRKITCKWFDVVDEYNHIRSIVTSFSLTSSSANLSNEYGESGSEPHEEEPVPLPSSSSRRGIPK</sequence>
<evidence type="ECO:0000256" key="1">
    <source>
        <dbReference type="SAM" id="MobiDB-lite"/>
    </source>
</evidence>
<protein>
    <submittedName>
        <fullName evidence="2">Uncharacterized protein</fullName>
    </submittedName>
</protein>
<accession>A0A8T2U6T5</accession>
<comment type="caution">
    <text evidence="2">The sequence shown here is derived from an EMBL/GenBank/DDBJ whole genome shotgun (WGS) entry which is preliminary data.</text>
</comment>
<feature type="compositionally biased region" description="Low complexity" evidence="1">
    <location>
        <begin position="90"/>
        <end position="102"/>
    </location>
</feature>
<name>A0A8T2U6T5_CERRI</name>
<dbReference type="Proteomes" id="UP000825935">
    <property type="component" value="Chromosome 8"/>
</dbReference>
<gene>
    <name evidence="2" type="ORF">KP509_08G028300</name>
</gene>
<evidence type="ECO:0000313" key="2">
    <source>
        <dbReference type="EMBL" id="KAH7431062.1"/>
    </source>
</evidence>
<evidence type="ECO:0000313" key="3">
    <source>
        <dbReference type="Proteomes" id="UP000825935"/>
    </source>
</evidence>
<keyword evidence="3" id="KW-1185">Reference proteome</keyword>
<reference evidence="2" key="1">
    <citation type="submission" date="2021-08" db="EMBL/GenBank/DDBJ databases">
        <title>WGS assembly of Ceratopteris richardii.</title>
        <authorList>
            <person name="Marchant D.B."/>
            <person name="Chen G."/>
            <person name="Jenkins J."/>
            <person name="Shu S."/>
            <person name="Leebens-Mack J."/>
            <person name="Grimwood J."/>
            <person name="Schmutz J."/>
            <person name="Soltis P."/>
            <person name="Soltis D."/>
            <person name="Chen Z.-H."/>
        </authorList>
    </citation>
    <scope>NUCLEOTIDE SEQUENCE</scope>
    <source>
        <strain evidence="2">Whitten #5841</strain>
        <tissue evidence="2">Leaf</tissue>
    </source>
</reference>
<dbReference type="OrthoDB" id="1939485at2759"/>
<proteinExistence type="predicted"/>